<protein>
    <submittedName>
        <fullName evidence="2">Helicase-associated domain-containing protein</fullName>
    </submittedName>
</protein>
<keyword evidence="2" id="KW-0547">Nucleotide-binding</keyword>
<sequence length="674" mass="76243">MSVTKTQDSWNELSSDELLVLRRCFIRYAGQPMKEEEPIQLTRGALSGVETKLALRGLRARGWLEAVTKSWGERILYIPVHRLPDLYDMLLEQNPMNMMHSDHPITVHESMTGLESELLHALSRIAVQGVPLTAKGTIHKRSLQKLNELTPFRPEDLMGLGLHYAHAEMYPVQTVVMMDLLLSLGLLVKETVSFRIQETELATWIRLSAWQMRKHIFATLMERYGKAEASMQHFRYMLCAVSQYVGTEGWISIKFLLQWMLQVGLIQQESTSRADSKNGALLDFVPTISNPEGFAGEPVSDFNFIGPFMEELKGWLKALTAFGMGDWGQTASGELCFRWNVSVIEMLRPNNYEDTHQEQGTFYVQPDFEILVPPDVAYDVRWRLECCCERVTGDRMVVYRITRESVTEAIELGMEAKAIPALLDKYSRTGVPDHVRMAVEQWAGDVGRTAFATVTLLRCGTQEDADIVARHPALEGLLERLGDRDFIIPASSAVKIRKTLAAIGLGPRREPEGVDEPTHHYPLISETENISSGSPNIEMESEPIQARPIFSQEGRAGLVYTGRTLHFYEQEHTLPDPSDYFPERSTVPSSWTKEWRSYHTSTARQLIEQAIRWQAAVGLRIGGKEVKWIPEAVVPGAPWSVTGWYASGMDDETPSQATLQPSEWSDMRLLVPFT</sequence>
<feature type="domain" description="Helicase XPB/Ssl2 N-terminal" evidence="1">
    <location>
        <begin position="363"/>
        <end position="478"/>
    </location>
</feature>
<dbReference type="Pfam" id="PF13625">
    <property type="entry name" value="Helicase_C_3"/>
    <property type="match status" value="1"/>
</dbReference>
<dbReference type="EMBL" id="CP061172">
    <property type="protein sequence ID" value="QNR65857.1"/>
    <property type="molecule type" value="Genomic_DNA"/>
</dbReference>
<keyword evidence="2" id="KW-0347">Helicase</keyword>
<evidence type="ECO:0000313" key="2">
    <source>
        <dbReference type="EMBL" id="QNR65857.1"/>
    </source>
</evidence>
<keyword evidence="2" id="KW-0067">ATP-binding</keyword>
<dbReference type="Proteomes" id="UP000516384">
    <property type="component" value="Chromosome"/>
</dbReference>
<dbReference type="RefSeq" id="WP_134903204.1">
    <property type="nucleotide sequence ID" value="NZ_CP061172.1"/>
</dbReference>
<name>A0A7H0Y449_9BACL</name>
<keyword evidence="2" id="KW-0378">Hydrolase</keyword>
<evidence type="ECO:0000259" key="1">
    <source>
        <dbReference type="Pfam" id="PF13625"/>
    </source>
</evidence>
<evidence type="ECO:0000313" key="3">
    <source>
        <dbReference type="Proteomes" id="UP000516384"/>
    </source>
</evidence>
<dbReference type="GO" id="GO:0004386">
    <property type="term" value="F:helicase activity"/>
    <property type="evidence" value="ECO:0007669"/>
    <property type="project" value="UniProtKB-KW"/>
</dbReference>
<reference evidence="2 3" key="1">
    <citation type="submission" date="2020-09" db="EMBL/GenBank/DDBJ databases">
        <title>Characterization of Paenibacillus peoriae strain ZF390 with broad-spectrum antimicrobial activity as a potential biocontrol agent.</title>
        <authorList>
            <person name="Li L."/>
            <person name="Zhao Y."/>
            <person name="Li B."/>
            <person name="Xie X."/>
        </authorList>
    </citation>
    <scope>NUCLEOTIDE SEQUENCE [LARGE SCALE GENOMIC DNA]</scope>
    <source>
        <strain evidence="2 3">ZF390</strain>
    </source>
</reference>
<accession>A0A7H0Y449</accession>
<dbReference type="AlphaFoldDB" id="A0A7H0Y449"/>
<gene>
    <name evidence="2" type="ORF">IAQ67_18530</name>
</gene>
<proteinExistence type="predicted"/>
<organism evidence="2 3">
    <name type="scientific">Paenibacillus peoriae</name>
    <dbReference type="NCBI Taxonomy" id="59893"/>
    <lineage>
        <taxon>Bacteria</taxon>
        <taxon>Bacillati</taxon>
        <taxon>Bacillota</taxon>
        <taxon>Bacilli</taxon>
        <taxon>Bacillales</taxon>
        <taxon>Paenibacillaceae</taxon>
        <taxon>Paenibacillus</taxon>
    </lineage>
</organism>
<dbReference type="InterPro" id="IPR032830">
    <property type="entry name" value="XPB/Ssl2_N"/>
</dbReference>